<comment type="caution">
    <text evidence="4">The sequence shown here is derived from an EMBL/GenBank/DDBJ whole genome shotgun (WGS) entry which is preliminary data.</text>
</comment>
<evidence type="ECO:0000256" key="1">
    <source>
        <dbReference type="ARBA" id="ARBA00022801"/>
    </source>
</evidence>
<dbReference type="InterPro" id="IPR027417">
    <property type="entry name" value="P-loop_NTPase"/>
</dbReference>
<dbReference type="InterPro" id="IPR001650">
    <property type="entry name" value="Helicase_C-like"/>
</dbReference>
<sequence>MVNPLLATADHPSVTLPDLDALPPLERAVLRLEALAGPSTGKKRLLECLNQARVVRPACTWEAFSTARHDLHRRGLLDETLACPPALAQAVAVAALEEVEGRALAAAIRARMPAESQAYWDFRQVENDVSRALRLAILMNDEAEFARVAGLTRRPIEDLDPFNAAFTTVPVGAAWLATRTPAIQRVLMVLKANHWVATGEMSADYPHLVDQCRRDPTLRAACFAQIADFTLLSGRLDALAELVAGPLEPAAGIPADAPAAFAAAHALLSGDAPKAVTLFTEALTLRRRATRTRKGGLPGYMGLLHLCALLAAGGAQNHAAMATLLQGKGVPGGGAPLGQLALEALYDLVRNNAEAAVTGLKWALGAVERMATPSPVSLGMMAVAAAIIDPPAARAHGDIWALHFHRLVPTMPLAADLVAEALERVADDPAPYQAHLARPDRQARLRFLSLVPVKEAWERALENLEGLLEPPAAAEKKTTGKRLAWLVDPGSGAVEPVEQVQQRGTTKSPTQGWSVGRPVQLKRLYQGDAQLPYLDDFDRRVIATIARDYDGWGHGRSRYEYYLPPRDALPALVGHPRVFYRREPGPPVELVAAKAELVLAKARGGYRLALSHPATEADAVIEVESATRWRVVVIDEKAVAAARVLGSEGITVPTAARDRLSAIARRQLPDLPVRVEATELDEGRTEEGDPAPVVRLRLLDPGLKVSLIVRPLGPDGPHFVPGRGSRRVTGLGRRALRDLAAEERLAQALADACPSLGGEGWEWELEGLSAALEFLSELKTLPQPPALEWPEGQKLTLRDAEASASHFSTTVKSTESWFAVAGSLTVDEGLVLDLKDLLTRLEDAPGRFVPLDDGQFVALDRHFRQQLDRLLRLGGSGLKVPRAAGAALRDLVEQAASAKVDTAWRTFIQTLDDAAAWQPRLPNGLTAELREYQAQGYFWLSRLARWGAGALLADDMGLGKTVQAIALMASKAGDGPLLVVAPTSVAGNWQGELGRFAPGLTVHRLAETGGRGEVLKTLGPGDVLVTTYGLLVREEEKLAAIPWAVAVLDEAQAIKNPDTRRAQAARALTARFRLALTGTPVENDLDELWSLFQFTNPGLLGSRKAFAQRFGTPIQAARNPGARAALRAVVQPFLLRRTKASVLSELPPRTEQTLLIERGAEEIAFYEALRRRALEKLEEMSGERSRIHILAEITRLRQACCHPDLVAADADLPSAKLDAFLELVEELREGGHRALVFSQFVGHLARVRTALDRAGVTYQLLDGSLTDKERQRRVAAFQAGEGDLFLISLKAGGVGLNLTAADYVIHLDPWWNPAVEDQASDRAHRIGQRRPVTIYRLILKGSIEEGIVALHGRKRDLADALLQGADAAGHLSDEDLLELIRGVG</sequence>
<dbReference type="Pfam" id="PF00271">
    <property type="entry name" value="Helicase_C"/>
    <property type="match status" value="1"/>
</dbReference>
<dbReference type="PROSITE" id="PS51194">
    <property type="entry name" value="HELICASE_CTER"/>
    <property type="match status" value="1"/>
</dbReference>
<dbReference type="Pfam" id="PF00176">
    <property type="entry name" value="SNF2-rel_dom"/>
    <property type="match status" value="1"/>
</dbReference>
<dbReference type="GO" id="GO:0016787">
    <property type="term" value="F:hydrolase activity"/>
    <property type="evidence" value="ECO:0007669"/>
    <property type="project" value="UniProtKB-KW"/>
</dbReference>
<dbReference type="CDD" id="cd18012">
    <property type="entry name" value="DEXQc_arch_SWI2_SNF2"/>
    <property type="match status" value="1"/>
</dbReference>
<dbReference type="PANTHER" id="PTHR10799">
    <property type="entry name" value="SNF2/RAD54 HELICASE FAMILY"/>
    <property type="match status" value="1"/>
</dbReference>
<organism evidence="4 5">
    <name type="scientific">Nitrospirillum amazonense</name>
    <dbReference type="NCBI Taxonomy" id="28077"/>
    <lineage>
        <taxon>Bacteria</taxon>
        <taxon>Pseudomonadati</taxon>
        <taxon>Pseudomonadota</taxon>
        <taxon>Alphaproteobacteria</taxon>
        <taxon>Rhodospirillales</taxon>
        <taxon>Azospirillaceae</taxon>
        <taxon>Nitrospirillum</taxon>
    </lineage>
</organism>
<name>A0A560GX20_9PROT</name>
<keyword evidence="4" id="KW-0547">Nucleotide-binding</keyword>
<feature type="domain" description="Helicase C-terminal" evidence="3">
    <location>
        <begin position="1216"/>
        <end position="1377"/>
    </location>
</feature>
<dbReference type="SMART" id="SM00487">
    <property type="entry name" value="DEXDc"/>
    <property type="match status" value="1"/>
</dbReference>
<evidence type="ECO:0000259" key="2">
    <source>
        <dbReference type="PROSITE" id="PS51192"/>
    </source>
</evidence>
<dbReference type="CDD" id="cd18793">
    <property type="entry name" value="SF2_C_SNF"/>
    <property type="match status" value="1"/>
</dbReference>
<dbReference type="Gene3D" id="3.40.50.300">
    <property type="entry name" value="P-loop containing nucleotide triphosphate hydrolases"/>
    <property type="match status" value="1"/>
</dbReference>
<dbReference type="InterPro" id="IPR049730">
    <property type="entry name" value="SNF2/RAD54-like_C"/>
</dbReference>
<reference evidence="4 5" key="1">
    <citation type="submission" date="2019-06" db="EMBL/GenBank/DDBJ databases">
        <title>Genomic Encyclopedia of Type Strains, Phase IV (KMG-V): Genome sequencing to study the core and pangenomes of soil and plant-associated prokaryotes.</title>
        <authorList>
            <person name="Whitman W."/>
        </authorList>
    </citation>
    <scope>NUCLEOTIDE SEQUENCE [LARGE SCALE GENOMIC DNA]</scope>
    <source>
        <strain evidence="4 5">BR 11622</strain>
    </source>
</reference>
<dbReference type="InterPro" id="IPR014001">
    <property type="entry name" value="Helicase_ATP-bd"/>
</dbReference>
<dbReference type="Gene3D" id="3.40.50.10810">
    <property type="entry name" value="Tandem AAA-ATPase domain"/>
    <property type="match status" value="1"/>
</dbReference>
<keyword evidence="4" id="KW-0347">Helicase</keyword>
<gene>
    <name evidence="4" type="ORF">FBZ90_11274</name>
</gene>
<keyword evidence="1" id="KW-0378">Hydrolase</keyword>
<proteinExistence type="predicted"/>
<dbReference type="Proteomes" id="UP000315751">
    <property type="component" value="Unassembled WGS sequence"/>
</dbReference>
<protein>
    <submittedName>
        <fullName evidence="4">SNF2 family DNA or RNA helicase</fullName>
    </submittedName>
</protein>
<evidence type="ECO:0000259" key="3">
    <source>
        <dbReference type="PROSITE" id="PS51194"/>
    </source>
</evidence>
<keyword evidence="4" id="KW-0067">ATP-binding</keyword>
<evidence type="ECO:0000313" key="4">
    <source>
        <dbReference type="EMBL" id="TWB38585.1"/>
    </source>
</evidence>
<dbReference type="EMBL" id="VITR01000012">
    <property type="protein sequence ID" value="TWB38585.1"/>
    <property type="molecule type" value="Genomic_DNA"/>
</dbReference>
<dbReference type="PROSITE" id="PS51192">
    <property type="entry name" value="HELICASE_ATP_BIND_1"/>
    <property type="match status" value="1"/>
</dbReference>
<keyword evidence="5" id="KW-1185">Reference proteome</keyword>
<dbReference type="InterPro" id="IPR038718">
    <property type="entry name" value="SNF2-like_sf"/>
</dbReference>
<dbReference type="GO" id="GO:0005524">
    <property type="term" value="F:ATP binding"/>
    <property type="evidence" value="ECO:0007669"/>
    <property type="project" value="InterPro"/>
</dbReference>
<dbReference type="GO" id="GO:0004386">
    <property type="term" value="F:helicase activity"/>
    <property type="evidence" value="ECO:0007669"/>
    <property type="project" value="UniProtKB-KW"/>
</dbReference>
<dbReference type="InterPro" id="IPR000330">
    <property type="entry name" value="SNF2_N"/>
</dbReference>
<accession>A0A560GX20</accession>
<dbReference type="SMART" id="SM00490">
    <property type="entry name" value="HELICc"/>
    <property type="match status" value="1"/>
</dbReference>
<evidence type="ECO:0000313" key="5">
    <source>
        <dbReference type="Proteomes" id="UP000315751"/>
    </source>
</evidence>
<feature type="domain" description="Helicase ATP-binding" evidence="2">
    <location>
        <begin position="941"/>
        <end position="1098"/>
    </location>
</feature>
<dbReference type="SUPFAM" id="SSF52540">
    <property type="entry name" value="P-loop containing nucleoside triphosphate hydrolases"/>
    <property type="match status" value="2"/>
</dbReference>